<proteinExistence type="predicted"/>
<evidence type="ECO:0000313" key="1">
    <source>
        <dbReference type="EMBL" id="OCT63652.1"/>
    </source>
</evidence>
<gene>
    <name evidence="1" type="ORF">XELAEV_18044751mg</name>
</gene>
<sequence>MISTIFQATITPDPWAALFGRCLQLSRNHNKLATQICSATRCVPASMWKGPGLHQSAWKGKFGGLRLMKKSPT</sequence>
<feature type="non-terminal residue" evidence="1">
    <location>
        <position position="73"/>
    </location>
</feature>
<organism evidence="1 2">
    <name type="scientific">Xenopus laevis</name>
    <name type="common">African clawed frog</name>
    <dbReference type="NCBI Taxonomy" id="8355"/>
    <lineage>
        <taxon>Eukaryota</taxon>
        <taxon>Metazoa</taxon>
        <taxon>Chordata</taxon>
        <taxon>Craniata</taxon>
        <taxon>Vertebrata</taxon>
        <taxon>Euteleostomi</taxon>
        <taxon>Amphibia</taxon>
        <taxon>Batrachia</taxon>
        <taxon>Anura</taxon>
        <taxon>Pipoidea</taxon>
        <taxon>Pipidae</taxon>
        <taxon>Xenopodinae</taxon>
        <taxon>Xenopus</taxon>
        <taxon>Xenopus</taxon>
    </lineage>
</organism>
<evidence type="ECO:0000313" key="2">
    <source>
        <dbReference type="Proteomes" id="UP000694892"/>
    </source>
</evidence>
<protein>
    <submittedName>
        <fullName evidence="1">Uncharacterized protein</fullName>
    </submittedName>
</protein>
<accession>A0A974BZD3</accession>
<dbReference type="AlphaFoldDB" id="A0A974BZD3"/>
<dbReference type="Proteomes" id="UP000694892">
    <property type="component" value="Chromosome 9_10L"/>
</dbReference>
<reference evidence="2" key="1">
    <citation type="journal article" date="2016" name="Nature">
        <title>Genome evolution in the allotetraploid frog Xenopus laevis.</title>
        <authorList>
            <person name="Session A.M."/>
            <person name="Uno Y."/>
            <person name="Kwon T."/>
            <person name="Chapman J.A."/>
            <person name="Toyoda A."/>
            <person name="Takahashi S."/>
            <person name="Fukui A."/>
            <person name="Hikosaka A."/>
            <person name="Suzuki A."/>
            <person name="Kondo M."/>
            <person name="van Heeringen S.J."/>
            <person name="Quigley I."/>
            <person name="Heinz S."/>
            <person name="Ogino H."/>
            <person name="Ochi H."/>
            <person name="Hellsten U."/>
            <person name="Lyons J.B."/>
            <person name="Simakov O."/>
            <person name="Putnam N."/>
            <person name="Stites J."/>
            <person name="Kuroki Y."/>
            <person name="Tanaka T."/>
            <person name="Michiue T."/>
            <person name="Watanabe M."/>
            <person name="Bogdanovic O."/>
            <person name="Lister R."/>
            <person name="Georgiou G."/>
            <person name="Paranjpe S.S."/>
            <person name="van Kruijsbergen I."/>
            <person name="Shu S."/>
            <person name="Carlson J."/>
            <person name="Kinoshita T."/>
            <person name="Ohta Y."/>
            <person name="Mawaribuchi S."/>
            <person name="Jenkins J."/>
            <person name="Grimwood J."/>
            <person name="Schmutz J."/>
            <person name="Mitros T."/>
            <person name="Mozaffari S.V."/>
            <person name="Suzuki Y."/>
            <person name="Haramoto Y."/>
            <person name="Yamamoto T.S."/>
            <person name="Takagi C."/>
            <person name="Heald R."/>
            <person name="Miller K."/>
            <person name="Haudenschild C."/>
            <person name="Kitzman J."/>
            <person name="Nakayama T."/>
            <person name="Izutsu Y."/>
            <person name="Robert J."/>
            <person name="Fortriede J."/>
            <person name="Burns K."/>
            <person name="Lotay V."/>
            <person name="Karimi K."/>
            <person name="Yasuoka Y."/>
            <person name="Dichmann D.S."/>
            <person name="Flajnik M.F."/>
            <person name="Houston D.W."/>
            <person name="Shendure J."/>
            <person name="DuPasquier L."/>
            <person name="Vize P.D."/>
            <person name="Zorn A.M."/>
            <person name="Ito M."/>
            <person name="Marcotte E.M."/>
            <person name="Wallingford J.B."/>
            <person name="Ito Y."/>
            <person name="Asashima M."/>
            <person name="Ueno N."/>
            <person name="Matsuda Y."/>
            <person name="Veenstra G.J."/>
            <person name="Fujiyama A."/>
            <person name="Harland R.M."/>
            <person name="Taira M."/>
            <person name="Rokhsar D.S."/>
        </authorList>
    </citation>
    <scope>NUCLEOTIDE SEQUENCE [LARGE SCALE GENOMIC DNA]</scope>
    <source>
        <strain evidence="2">J</strain>
    </source>
</reference>
<dbReference type="EMBL" id="CM004482">
    <property type="protein sequence ID" value="OCT63652.1"/>
    <property type="molecule type" value="Genomic_DNA"/>
</dbReference>
<name>A0A974BZD3_XENLA</name>